<evidence type="ECO:0000256" key="6">
    <source>
        <dbReference type="ARBA" id="ARBA00023054"/>
    </source>
</evidence>
<feature type="region of interest" description="Disordered" evidence="9">
    <location>
        <begin position="79"/>
        <end position="115"/>
    </location>
</feature>
<keyword evidence="7" id="KW-0131">Cell cycle</keyword>
<keyword evidence="6" id="KW-0175">Coiled coil</keyword>
<dbReference type="Proteomes" id="UP000294927">
    <property type="component" value="Unassembled WGS sequence"/>
</dbReference>
<keyword evidence="4" id="KW-0963">Cytoplasm</keyword>
<dbReference type="RefSeq" id="WP_208297928.1">
    <property type="nucleotide sequence ID" value="NZ_SOCP01000018.1"/>
</dbReference>
<comment type="caution">
    <text evidence="10">The sequence shown here is derived from an EMBL/GenBank/DDBJ whole genome shotgun (WGS) entry which is preliminary data.</text>
</comment>
<keyword evidence="11" id="KW-1185">Reference proteome</keyword>
<dbReference type="EMBL" id="SOCP01000018">
    <property type="protein sequence ID" value="TDV42238.1"/>
    <property type="molecule type" value="Genomic_DNA"/>
</dbReference>
<evidence type="ECO:0000313" key="10">
    <source>
        <dbReference type="EMBL" id="TDV42238.1"/>
    </source>
</evidence>
<dbReference type="PANTHER" id="PTHR35794:SF2">
    <property type="entry name" value="CELL DIVISION PROTEIN DIVIVA"/>
    <property type="match status" value="1"/>
</dbReference>
<dbReference type="InterPro" id="IPR007793">
    <property type="entry name" value="DivIVA_fam"/>
</dbReference>
<comment type="similarity">
    <text evidence="2">Belongs to the DivIVA family.</text>
</comment>
<dbReference type="NCBIfam" id="TIGR03544">
    <property type="entry name" value="DivI1A_domain"/>
    <property type="match status" value="1"/>
</dbReference>
<evidence type="ECO:0000256" key="8">
    <source>
        <dbReference type="ARBA" id="ARBA00031737"/>
    </source>
</evidence>
<protein>
    <recommendedName>
        <fullName evidence="3">Cell wall synthesis protein Wag31</fullName>
    </recommendedName>
    <alternativeName>
        <fullName evidence="8">Antigen 84</fullName>
    </alternativeName>
</protein>
<evidence type="ECO:0000256" key="1">
    <source>
        <dbReference type="ARBA" id="ARBA00004496"/>
    </source>
</evidence>
<evidence type="ECO:0000256" key="2">
    <source>
        <dbReference type="ARBA" id="ARBA00009008"/>
    </source>
</evidence>
<evidence type="ECO:0000256" key="7">
    <source>
        <dbReference type="ARBA" id="ARBA00023306"/>
    </source>
</evidence>
<sequence>MARSDQVTADDVRSVVFDQSRRMARGYSEEQVDAFLDLVADTIEALTAKLADKQADTGRVISEAHRNAETIVRRAQATAEQIEDEARQRAARMVADASRRMPMPPPPQQPPPPPMPPQINEEFAAAAVAVGTRIGGIRDALSAELASLYRLIGQVQNNGMRR</sequence>
<organism evidence="10 11">
    <name type="scientific">Actinophytocola oryzae</name>
    <dbReference type="NCBI Taxonomy" id="502181"/>
    <lineage>
        <taxon>Bacteria</taxon>
        <taxon>Bacillati</taxon>
        <taxon>Actinomycetota</taxon>
        <taxon>Actinomycetes</taxon>
        <taxon>Pseudonocardiales</taxon>
        <taxon>Pseudonocardiaceae</taxon>
    </lineage>
</organism>
<dbReference type="AlphaFoldDB" id="A0A4R7UZ77"/>
<dbReference type="InterPro" id="IPR019933">
    <property type="entry name" value="DivIVA_domain"/>
</dbReference>
<evidence type="ECO:0000256" key="4">
    <source>
        <dbReference type="ARBA" id="ARBA00022490"/>
    </source>
</evidence>
<evidence type="ECO:0000256" key="5">
    <source>
        <dbReference type="ARBA" id="ARBA00022618"/>
    </source>
</evidence>
<comment type="subcellular location">
    <subcellularLocation>
        <location evidence="1">Cytoplasm</location>
    </subcellularLocation>
</comment>
<feature type="compositionally biased region" description="Pro residues" evidence="9">
    <location>
        <begin position="102"/>
        <end position="115"/>
    </location>
</feature>
<evidence type="ECO:0000313" key="11">
    <source>
        <dbReference type="Proteomes" id="UP000294927"/>
    </source>
</evidence>
<accession>A0A4R7UZ77</accession>
<gene>
    <name evidence="10" type="ORF">CLV71_118108</name>
</gene>
<dbReference type="Gene3D" id="6.10.250.660">
    <property type="match status" value="1"/>
</dbReference>
<evidence type="ECO:0000256" key="9">
    <source>
        <dbReference type="SAM" id="MobiDB-lite"/>
    </source>
</evidence>
<evidence type="ECO:0000256" key="3">
    <source>
        <dbReference type="ARBA" id="ARBA00018787"/>
    </source>
</evidence>
<dbReference type="PANTHER" id="PTHR35794">
    <property type="entry name" value="CELL DIVISION PROTEIN DIVIVA"/>
    <property type="match status" value="1"/>
</dbReference>
<proteinExistence type="inferred from homology"/>
<dbReference type="GO" id="GO:0005737">
    <property type="term" value="C:cytoplasm"/>
    <property type="evidence" value="ECO:0007669"/>
    <property type="project" value="UniProtKB-SubCell"/>
</dbReference>
<reference evidence="10 11" key="1">
    <citation type="submission" date="2019-03" db="EMBL/GenBank/DDBJ databases">
        <title>Genomic Encyclopedia of Archaeal and Bacterial Type Strains, Phase II (KMG-II): from individual species to whole genera.</title>
        <authorList>
            <person name="Goeker M."/>
        </authorList>
    </citation>
    <scope>NUCLEOTIDE SEQUENCE [LARGE SCALE GENOMIC DNA]</scope>
    <source>
        <strain evidence="10 11">DSM 45499</strain>
    </source>
</reference>
<dbReference type="GO" id="GO:0051301">
    <property type="term" value="P:cell division"/>
    <property type="evidence" value="ECO:0007669"/>
    <property type="project" value="UniProtKB-KW"/>
</dbReference>
<name>A0A4R7UZ77_9PSEU</name>
<keyword evidence="5" id="KW-0132">Cell division</keyword>